<keyword evidence="3" id="KW-1185">Reference proteome</keyword>
<protein>
    <recommendedName>
        <fullName evidence="4">Immunoglobulin variable region used by the itc63b heavy chain</fullName>
    </recommendedName>
</protein>
<proteinExistence type="predicted"/>
<evidence type="ECO:0000313" key="3">
    <source>
        <dbReference type="Proteomes" id="UP001303473"/>
    </source>
</evidence>
<comment type="caution">
    <text evidence="2">The sequence shown here is derived from an EMBL/GenBank/DDBJ whole genome shotgun (WGS) entry which is preliminary data.</text>
</comment>
<dbReference type="AlphaFoldDB" id="A0AAN6MZY0"/>
<evidence type="ECO:0008006" key="4">
    <source>
        <dbReference type="Google" id="ProtNLM"/>
    </source>
</evidence>
<evidence type="ECO:0000313" key="2">
    <source>
        <dbReference type="EMBL" id="KAK3936210.1"/>
    </source>
</evidence>
<sequence>MGAIKIPLIKDSTMLPMKDAVCPTDEVLQAVFGESFYAWSGLYHKATKAADRQEVAFSCLAKLNDPALFPDHPAFPRRLTLEDKFGVPSATGVSTWEAHEGFHGASSPCTLAPFYRHFHMRVSQHKPMGIVFTNNPLKHSNVFPHWFSGDNNHITILMLAWAYILSARWAEVVEGAQVRYTEQIARVAADLANGKPAGSADSDISIHIGGTDVSTQAARWWAAVLAPGPGGWVAALKSQHPQNSQHSPWSIRLPLKSLFTISYDYRKRLYPLTEAASFADASRYLADYCAFHGLRPQQSLAALSAVLCFPAVNWEDQRLFLPLPRAHFNGSHGNSSAKAALQYPDHGCQQLPQQYSPPTANLDKFLVLSCNARGVCSLLRSTFFEPSIPCNLVSPYLQGTFAVLDRAAKEDRHLLASILITRKPDLGFLWIGAMMIGFDKFVLRSARFGSGWETELHSAVWTGTCATFIQQPVSPSPLTSCSPLDSDPDGEGRCQRADEGRLLFLASEDHQRYLPMSPWKPFGSTSLRDLDIEVRLHLACPGGHGLRYRGCTWDRCDDDEGLHNVEGSTSSPTRDTEETTSNKLRADGTIVDDVGFAVPYDEFDAEDDSASRHATLDAFRWVRMNGFPAAEQTIRRHEWICDVLDEENEPSEWTSGDEDEIRDRTKSNTSNRPRKKMSEWLAGCHAGVMRGGSVGPA</sequence>
<dbReference type="EMBL" id="MU853891">
    <property type="protein sequence ID" value="KAK3936210.1"/>
    <property type="molecule type" value="Genomic_DNA"/>
</dbReference>
<feature type="compositionally biased region" description="Polar residues" evidence="1">
    <location>
        <begin position="566"/>
        <end position="583"/>
    </location>
</feature>
<dbReference type="Proteomes" id="UP001303473">
    <property type="component" value="Unassembled WGS sequence"/>
</dbReference>
<feature type="region of interest" description="Disordered" evidence="1">
    <location>
        <begin position="563"/>
        <end position="584"/>
    </location>
</feature>
<name>A0AAN6MZY0_9PEZI</name>
<accession>A0AAN6MZY0</accession>
<reference evidence="3" key="1">
    <citation type="journal article" date="2023" name="Mol. Phylogenet. Evol.">
        <title>Genome-scale phylogeny and comparative genomics of the fungal order Sordariales.</title>
        <authorList>
            <person name="Hensen N."/>
            <person name="Bonometti L."/>
            <person name="Westerberg I."/>
            <person name="Brannstrom I.O."/>
            <person name="Guillou S."/>
            <person name="Cros-Aarteil S."/>
            <person name="Calhoun S."/>
            <person name="Haridas S."/>
            <person name="Kuo A."/>
            <person name="Mondo S."/>
            <person name="Pangilinan J."/>
            <person name="Riley R."/>
            <person name="LaButti K."/>
            <person name="Andreopoulos B."/>
            <person name="Lipzen A."/>
            <person name="Chen C."/>
            <person name="Yan M."/>
            <person name="Daum C."/>
            <person name="Ng V."/>
            <person name="Clum A."/>
            <person name="Steindorff A."/>
            <person name="Ohm R.A."/>
            <person name="Martin F."/>
            <person name="Silar P."/>
            <person name="Natvig D.O."/>
            <person name="Lalanne C."/>
            <person name="Gautier V."/>
            <person name="Ament-Velasquez S.L."/>
            <person name="Kruys A."/>
            <person name="Hutchinson M.I."/>
            <person name="Powell A.J."/>
            <person name="Barry K."/>
            <person name="Miller A.N."/>
            <person name="Grigoriev I.V."/>
            <person name="Debuchy R."/>
            <person name="Gladieux P."/>
            <person name="Hiltunen Thoren M."/>
            <person name="Johannesson H."/>
        </authorList>
    </citation>
    <scope>NUCLEOTIDE SEQUENCE [LARGE SCALE GENOMIC DNA]</scope>
    <source>
        <strain evidence="3">CBS 340.73</strain>
    </source>
</reference>
<evidence type="ECO:0000256" key="1">
    <source>
        <dbReference type="SAM" id="MobiDB-lite"/>
    </source>
</evidence>
<organism evidence="2 3">
    <name type="scientific">Diplogelasinospora grovesii</name>
    <dbReference type="NCBI Taxonomy" id="303347"/>
    <lineage>
        <taxon>Eukaryota</taxon>
        <taxon>Fungi</taxon>
        <taxon>Dikarya</taxon>
        <taxon>Ascomycota</taxon>
        <taxon>Pezizomycotina</taxon>
        <taxon>Sordariomycetes</taxon>
        <taxon>Sordariomycetidae</taxon>
        <taxon>Sordariales</taxon>
        <taxon>Diplogelasinosporaceae</taxon>
        <taxon>Diplogelasinospora</taxon>
    </lineage>
</organism>
<feature type="region of interest" description="Disordered" evidence="1">
    <location>
        <begin position="648"/>
        <end position="678"/>
    </location>
</feature>
<feature type="compositionally biased region" description="Acidic residues" evidence="1">
    <location>
        <begin position="648"/>
        <end position="660"/>
    </location>
</feature>
<gene>
    <name evidence="2" type="ORF">QBC46DRAFT_395605</name>
</gene>